<accession>A0ABR7TW24</accession>
<dbReference type="EC" id="2.3.1.-" evidence="5"/>
<proteinExistence type="inferred from homology"/>
<dbReference type="RefSeq" id="WP_188090978.1">
    <property type="nucleotide sequence ID" value="NZ_JACVFC010000004.1"/>
</dbReference>
<name>A0ABR7TW24_9BACT</name>
<evidence type="ECO:0000256" key="3">
    <source>
        <dbReference type="ARBA" id="ARBA00022679"/>
    </source>
</evidence>
<keyword evidence="4 5" id="KW-0012">Acyltransferase</keyword>
<protein>
    <recommendedName>
        <fullName evidence="2 5">Aminoglycoside N(3)-acetyltransferase</fullName>
        <ecNumber evidence="5">2.3.1.-</ecNumber>
    </recommendedName>
</protein>
<comment type="caution">
    <text evidence="6">The sequence shown here is derived from an EMBL/GenBank/DDBJ whole genome shotgun (WGS) entry which is preliminary data.</text>
</comment>
<evidence type="ECO:0000313" key="7">
    <source>
        <dbReference type="Proteomes" id="UP000659124"/>
    </source>
</evidence>
<reference evidence="6 7" key="1">
    <citation type="submission" date="2020-09" db="EMBL/GenBank/DDBJ databases">
        <title>Genome sequences of type strains of Chitinophaga qingshengii and Chitinophaga varians.</title>
        <authorList>
            <person name="Kittiwongwattana C."/>
        </authorList>
    </citation>
    <scope>NUCLEOTIDE SEQUENCE [LARGE SCALE GENOMIC DNA]</scope>
    <source>
        <strain evidence="6 7">JCM 30026</strain>
    </source>
</reference>
<dbReference type="InterPro" id="IPR003679">
    <property type="entry name" value="Amioglycoside_AcTrfase"/>
</dbReference>
<keyword evidence="7" id="KW-1185">Reference proteome</keyword>
<dbReference type="PANTHER" id="PTHR11104">
    <property type="entry name" value="AMINOGLYCOSIDE N3-ACETYLTRANSFERASE"/>
    <property type="match status" value="1"/>
</dbReference>
<dbReference type="Proteomes" id="UP000659124">
    <property type="component" value="Unassembled WGS sequence"/>
</dbReference>
<dbReference type="Pfam" id="PF02522">
    <property type="entry name" value="Antibiotic_NAT"/>
    <property type="match status" value="1"/>
</dbReference>
<dbReference type="PANTHER" id="PTHR11104:SF0">
    <property type="entry name" value="SPBETA PROPHAGE-DERIVED AMINOGLYCOSIDE N(3')-ACETYLTRANSFERASE-LIKE PROTEIN YOKD"/>
    <property type="match status" value="1"/>
</dbReference>
<sequence>MSEENLINRTTKPVTAEALFDQLKSLGIQSGDTLLVHSSLSSLGWVNGGPVAVIQALLQAVGEEGTIVMPAQSASITNPENWQAPAVPKDWVDTIRYTMPAYDPRITPTRDMGQIAELFRTWPGAVRSDHPFSSFAALGPLSEQIISHHPLHDPLGMSSPLGKLYQLPAKVLLIGVDFDKCTALHLAEQIVWPGRRKTMEGAPLMVHGKKQWVSFQVPQVMDSAVFLPVGAAVLASGMAASGTLGEGKGVLVGLRQLVDTAVKEWSGMKDPVES</sequence>
<keyword evidence="5" id="KW-0046">Antibiotic resistance</keyword>
<evidence type="ECO:0000256" key="2">
    <source>
        <dbReference type="ARBA" id="ARBA00012882"/>
    </source>
</evidence>
<evidence type="ECO:0000256" key="4">
    <source>
        <dbReference type="ARBA" id="ARBA00023315"/>
    </source>
</evidence>
<gene>
    <name evidence="6" type="ORF">ICL07_25970</name>
</gene>
<dbReference type="InterPro" id="IPR028345">
    <property type="entry name" value="Antibiotic_NAT-like"/>
</dbReference>
<dbReference type="EMBL" id="JACVFC010000004">
    <property type="protein sequence ID" value="MBC9933865.1"/>
    <property type="molecule type" value="Genomic_DNA"/>
</dbReference>
<evidence type="ECO:0000313" key="6">
    <source>
        <dbReference type="EMBL" id="MBC9933865.1"/>
    </source>
</evidence>
<keyword evidence="3 5" id="KW-0808">Transferase</keyword>
<dbReference type="SUPFAM" id="SSF110710">
    <property type="entry name" value="TTHA0583/YokD-like"/>
    <property type="match status" value="1"/>
</dbReference>
<organism evidence="6 7">
    <name type="scientific">Chitinophaga qingshengii</name>
    <dbReference type="NCBI Taxonomy" id="1569794"/>
    <lineage>
        <taxon>Bacteria</taxon>
        <taxon>Pseudomonadati</taxon>
        <taxon>Bacteroidota</taxon>
        <taxon>Chitinophagia</taxon>
        <taxon>Chitinophagales</taxon>
        <taxon>Chitinophagaceae</taxon>
        <taxon>Chitinophaga</taxon>
    </lineage>
</organism>
<comment type="catalytic activity">
    <reaction evidence="5">
        <text>a 2-deoxystreptamine antibiotic + acetyl-CoA = an N(3)-acetyl-2-deoxystreptamine antibiotic + CoA + H(+)</text>
        <dbReference type="Rhea" id="RHEA:12665"/>
        <dbReference type="ChEBI" id="CHEBI:15378"/>
        <dbReference type="ChEBI" id="CHEBI:57287"/>
        <dbReference type="ChEBI" id="CHEBI:57288"/>
        <dbReference type="ChEBI" id="CHEBI:57921"/>
        <dbReference type="ChEBI" id="CHEBI:77452"/>
        <dbReference type="EC" id="2.3.1.81"/>
    </reaction>
</comment>
<evidence type="ECO:0000256" key="1">
    <source>
        <dbReference type="ARBA" id="ARBA00006383"/>
    </source>
</evidence>
<evidence type="ECO:0000256" key="5">
    <source>
        <dbReference type="RuleBase" id="RU365031"/>
    </source>
</evidence>
<comment type="similarity">
    <text evidence="1 5">Belongs to the antibiotic N-acetyltransferase family.</text>
</comment>